<dbReference type="PANTHER" id="PTHR30615:SF8">
    <property type="entry name" value="UPF0047 PROTEIN C4A8.02C"/>
    <property type="match status" value="1"/>
</dbReference>
<protein>
    <recommendedName>
        <fullName evidence="4">YjbQ family protein</fullName>
    </recommendedName>
</protein>
<dbReference type="EMBL" id="PQAP01000018">
    <property type="protein sequence ID" value="PWB74945.1"/>
    <property type="molecule type" value="Genomic_DNA"/>
</dbReference>
<gene>
    <name evidence="2" type="ORF">C3F09_03150</name>
</gene>
<dbReference type="InterPro" id="IPR001602">
    <property type="entry name" value="UPF0047_YjbQ-like"/>
</dbReference>
<accession>A0A855X381</accession>
<dbReference type="SUPFAM" id="SSF111038">
    <property type="entry name" value="YjbQ-like"/>
    <property type="match status" value="1"/>
</dbReference>
<name>A0A855X381_9BACT</name>
<reference evidence="2 3" key="1">
    <citation type="journal article" date="2018" name="ISME J.">
        <title>A methanotrophic archaeon couples anaerobic oxidation of methane to Fe(III) reduction.</title>
        <authorList>
            <person name="Cai C."/>
            <person name="Leu A.O."/>
            <person name="Xie G.J."/>
            <person name="Guo J."/>
            <person name="Feng Y."/>
            <person name="Zhao J.X."/>
            <person name="Tyson G.W."/>
            <person name="Yuan Z."/>
            <person name="Hu S."/>
        </authorList>
    </citation>
    <scope>NUCLEOTIDE SEQUENCE [LARGE SCALE GENOMIC DNA]</scope>
    <source>
        <strain evidence="2">FeB_12</strain>
    </source>
</reference>
<comment type="similarity">
    <text evidence="1">Belongs to the UPF0047 family.</text>
</comment>
<dbReference type="PIRSF" id="PIRSF004681">
    <property type="entry name" value="UCP004681"/>
    <property type="match status" value="1"/>
</dbReference>
<dbReference type="Pfam" id="PF01894">
    <property type="entry name" value="YjbQ"/>
    <property type="match status" value="1"/>
</dbReference>
<dbReference type="PANTHER" id="PTHR30615">
    <property type="entry name" value="UNCHARACTERIZED PROTEIN YJBQ-RELATED"/>
    <property type="match status" value="1"/>
</dbReference>
<proteinExistence type="inferred from homology"/>
<dbReference type="InterPro" id="IPR035917">
    <property type="entry name" value="YjbQ-like_sf"/>
</dbReference>
<dbReference type="AlphaFoldDB" id="A0A855X381"/>
<evidence type="ECO:0000313" key="3">
    <source>
        <dbReference type="Proteomes" id="UP000250918"/>
    </source>
</evidence>
<sequence length="133" mass="14903">MIQQIAVQTHSRDQMIDVTAKVEEIVRQSPSESGLAICFVPHTTAGITINENADPDVKSDILSVLRERIPQSDRYAHSEGNSDAHIKASLMGFSVQVMFEKRSLVLGRWQAIFFCEFDGPRSRQLLVKLIPHA</sequence>
<organism evidence="2 3">
    <name type="scientific">candidate division GN15 bacterium</name>
    <dbReference type="NCBI Taxonomy" id="2072418"/>
    <lineage>
        <taxon>Bacteria</taxon>
        <taxon>candidate division GN15</taxon>
    </lineage>
</organism>
<evidence type="ECO:0000313" key="2">
    <source>
        <dbReference type="EMBL" id="PWB74945.1"/>
    </source>
</evidence>
<evidence type="ECO:0000256" key="1">
    <source>
        <dbReference type="ARBA" id="ARBA00005534"/>
    </source>
</evidence>
<dbReference type="Proteomes" id="UP000250918">
    <property type="component" value="Unassembled WGS sequence"/>
</dbReference>
<dbReference type="NCBIfam" id="TIGR00149">
    <property type="entry name" value="TIGR00149_YjbQ"/>
    <property type="match status" value="1"/>
</dbReference>
<evidence type="ECO:0008006" key="4">
    <source>
        <dbReference type="Google" id="ProtNLM"/>
    </source>
</evidence>
<dbReference type="Gene3D" id="2.60.120.460">
    <property type="entry name" value="YjbQ-like"/>
    <property type="match status" value="1"/>
</dbReference>
<comment type="caution">
    <text evidence="2">The sequence shown here is derived from an EMBL/GenBank/DDBJ whole genome shotgun (WGS) entry which is preliminary data.</text>
</comment>